<proteinExistence type="predicted"/>
<dbReference type="SUPFAM" id="SSF55797">
    <property type="entry name" value="PR-1-like"/>
    <property type="match status" value="1"/>
</dbReference>
<dbReference type="GO" id="GO:0005576">
    <property type="term" value="C:extracellular region"/>
    <property type="evidence" value="ECO:0007669"/>
    <property type="project" value="InterPro"/>
</dbReference>
<comment type="caution">
    <text evidence="4">The sequence shown here is derived from an EMBL/GenBank/DDBJ whole genome shotgun (WGS) entry which is preliminary data.</text>
</comment>
<dbReference type="InterPro" id="IPR001283">
    <property type="entry name" value="CRISP-related"/>
</dbReference>
<dbReference type="OrthoDB" id="337038at2759"/>
<dbReference type="SMART" id="SM00198">
    <property type="entry name" value="SCP"/>
    <property type="match status" value="1"/>
</dbReference>
<dbReference type="InterPro" id="IPR014044">
    <property type="entry name" value="CAP_dom"/>
</dbReference>
<evidence type="ECO:0000313" key="4">
    <source>
        <dbReference type="EMBL" id="KAH7298134.1"/>
    </source>
</evidence>
<evidence type="ECO:0000256" key="1">
    <source>
        <dbReference type="ARBA" id="ARBA00003143"/>
    </source>
</evidence>
<evidence type="ECO:0000259" key="3">
    <source>
        <dbReference type="SMART" id="SM00198"/>
    </source>
</evidence>
<accession>A0A8T2RQR8</accession>
<dbReference type="Proteomes" id="UP000825935">
    <property type="component" value="Chromosome 25"/>
</dbReference>
<dbReference type="EMBL" id="CM035430">
    <property type="protein sequence ID" value="KAH7298134.1"/>
    <property type="molecule type" value="Genomic_DNA"/>
</dbReference>
<keyword evidence="2" id="KW-0568">Pathogenesis-related protein</keyword>
<dbReference type="OMA" id="HVASNEF"/>
<feature type="domain" description="SCP" evidence="3">
    <location>
        <begin position="29"/>
        <end position="164"/>
    </location>
</feature>
<organism evidence="4 5">
    <name type="scientific">Ceratopteris richardii</name>
    <name type="common">Triangle waterfern</name>
    <dbReference type="NCBI Taxonomy" id="49495"/>
    <lineage>
        <taxon>Eukaryota</taxon>
        <taxon>Viridiplantae</taxon>
        <taxon>Streptophyta</taxon>
        <taxon>Embryophyta</taxon>
        <taxon>Tracheophyta</taxon>
        <taxon>Polypodiopsida</taxon>
        <taxon>Polypodiidae</taxon>
        <taxon>Polypodiales</taxon>
        <taxon>Pteridineae</taxon>
        <taxon>Pteridaceae</taxon>
        <taxon>Parkerioideae</taxon>
        <taxon>Ceratopteris</taxon>
    </lineage>
</organism>
<sequence length="168" mass="18811">MSIRLHKPICFNSSCSSQSRFAIEERGHVASNEFLRTHNEQRRTVNEVALVWNVTLASYAQQYAEAQRDLHGCALEHSNGPYGENLFWSGSPSAPPAAAVEDWVAEKEFYDFESNTCVQGHGCGHYTQVVWRDTLRLGCASVVCNDDMGTFIICSYDPPGNFIGQRPF</sequence>
<dbReference type="Gene3D" id="3.40.33.10">
    <property type="entry name" value="CAP"/>
    <property type="match status" value="1"/>
</dbReference>
<gene>
    <name evidence="4" type="ORF">KP509_25G028300</name>
</gene>
<dbReference type="PRINTS" id="PR00837">
    <property type="entry name" value="V5TPXLIKE"/>
</dbReference>
<dbReference type="FunFam" id="3.40.33.10:FF:000004">
    <property type="entry name" value="CAP, cysteine-rich secretory protein, antigen 5"/>
    <property type="match status" value="1"/>
</dbReference>
<dbReference type="PRINTS" id="PR00838">
    <property type="entry name" value="V5ALLERGEN"/>
</dbReference>
<reference evidence="4" key="1">
    <citation type="submission" date="2021-08" db="EMBL/GenBank/DDBJ databases">
        <title>WGS assembly of Ceratopteris richardii.</title>
        <authorList>
            <person name="Marchant D.B."/>
            <person name="Chen G."/>
            <person name="Jenkins J."/>
            <person name="Shu S."/>
            <person name="Leebens-Mack J."/>
            <person name="Grimwood J."/>
            <person name="Schmutz J."/>
            <person name="Soltis P."/>
            <person name="Soltis D."/>
            <person name="Chen Z.-H."/>
        </authorList>
    </citation>
    <scope>NUCLEOTIDE SEQUENCE</scope>
    <source>
        <strain evidence="4">Whitten #5841</strain>
        <tissue evidence="4">Leaf</tissue>
    </source>
</reference>
<feature type="non-terminal residue" evidence="4">
    <location>
        <position position="168"/>
    </location>
</feature>
<dbReference type="CDD" id="cd05381">
    <property type="entry name" value="CAP_PR-1"/>
    <property type="match status" value="1"/>
</dbReference>
<dbReference type="Pfam" id="PF00188">
    <property type="entry name" value="CAP"/>
    <property type="match status" value="1"/>
</dbReference>
<comment type="function">
    <text evidence="1">Probably involved in the defense reaction of plants against pathogens.</text>
</comment>
<keyword evidence="5" id="KW-1185">Reference proteome</keyword>
<dbReference type="PROSITE" id="PS01009">
    <property type="entry name" value="CRISP_1"/>
    <property type="match status" value="1"/>
</dbReference>
<dbReference type="PROSITE" id="PS01010">
    <property type="entry name" value="CRISP_2"/>
    <property type="match status" value="1"/>
</dbReference>
<name>A0A8T2RQR8_CERRI</name>
<dbReference type="InterPro" id="IPR002413">
    <property type="entry name" value="V5_allergen-like"/>
</dbReference>
<dbReference type="PANTHER" id="PTHR10334">
    <property type="entry name" value="CYSTEINE-RICH SECRETORY PROTEIN-RELATED"/>
    <property type="match status" value="1"/>
</dbReference>
<dbReference type="AlphaFoldDB" id="A0A8T2RQR8"/>
<evidence type="ECO:0000256" key="2">
    <source>
        <dbReference type="ARBA" id="ARBA00023265"/>
    </source>
</evidence>
<dbReference type="InterPro" id="IPR035940">
    <property type="entry name" value="CAP_sf"/>
</dbReference>
<protein>
    <recommendedName>
        <fullName evidence="3">SCP domain-containing protein</fullName>
    </recommendedName>
</protein>
<evidence type="ECO:0000313" key="5">
    <source>
        <dbReference type="Proteomes" id="UP000825935"/>
    </source>
</evidence>
<dbReference type="InterPro" id="IPR018244">
    <property type="entry name" value="Allrgn_V5/Tpx1_CS"/>
</dbReference>
<keyword evidence="2" id="KW-0611">Plant defense</keyword>